<evidence type="ECO:0000256" key="2">
    <source>
        <dbReference type="ARBA" id="ARBA00005396"/>
    </source>
</evidence>
<keyword evidence="5" id="KW-0963">Cytoplasm</keyword>
<dbReference type="AlphaFoldDB" id="A0A7J7ZBV8"/>
<dbReference type="GO" id="GO:0043195">
    <property type="term" value="C:terminal bouton"/>
    <property type="evidence" value="ECO:0007669"/>
    <property type="project" value="TreeGrafter"/>
</dbReference>
<dbReference type="GO" id="GO:0005829">
    <property type="term" value="C:cytosol"/>
    <property type="evidence" value="ECO:0007669"/>
    <property type="project" value="UniProtKB-SubCell"/>
</dbReference>
<accession>A0A7J7ZBV8</accession>
<dbReference type="EMBL" id="JACAGC010000004">
    <property type="protein sequence ID" value="KAF6371569.1"/>
    <property type="molecule type" value="Genomic_DNA"/>
</dbReference>
<evidence type="ECO:0000256" key="10">
    <source>
        <dbReference type="ARBA" id="ARBA00038730"/>
    </source>
</evidence>
<comment type="subunit">
    <text evidence="10">Binds to the SNARE core complex containing SNAP25, VAMP2 and STX1A.</text>
</comment>
<reference evidence="13 14" key="1">
    <citation type="journal article" date="2020" name="Nature">
        <title>Six reference-quality genomes reveal evolution of bat adaptations.</title>
        <authorList>
            <person name="Jebb D."/>
            <person name="Huang Z."/>
            <person name="Pippel M."/>
            <person name="Hughes G.M."/>
            <person name="Lavrichenko K."/>
            <person name="Devanna P."/>
            <person name="Winkler S."/>
            <person name="Jermiin L.S."/>
            <person name="Skirmuntt E.C."/>
            <person name="Katzourakis A."/>
            <person name="Burkitt-Gray L."/>
            <person name="Ray D.A."/>
            <person name="Sullivan K.A.M."/>
            <person name="Roscito J.G."/>
            <person name="Kirilenko B.M."/>
            <person name="Davalos L.M."/>
            <person name="Corthals A.P."/>
            <person name="Power M.L."/>
            <person name="Jones G."/>
            <person name="Ransome R.D."/>
            <person name="Dechmann D.K.N."/>
            <person name="Locatelli A.G."/>
            <person name="Puechmaille S.J."/>
            <person name="Fedrigo O."/>
            <person name="Jarvis E.D."/>
            <person name="Hiller M."/>
            <person name="Vernes S.C."/>
            <person name="Myers E.W."/>
            <person name="Teeling E.C."/>
        </authorList>
    </citation>
    <scope>NUCLEOTIDE SEQUENCE [LARGE SCALE GENOMIC DNA]</scope>
    <source>
        <strain evidence="13">MRhiFer1</strain>
        <tissue evidence="13">Lung</tissue>
    </source>
</reference>
<dbReference type="Pfam" id="PF05835">
    <property type="entry name" value="Synaphin"/>
    <property type="match status" value="1"/>
</dbReference>
<feature type="compositionally biased region" description="Pro residues" evidence="12">
    <location>
        <begin position="122"/>
        <end position="132"/>
    </location>
</feature>
<dbReference type="GO" id="GO:0046928">
    <property type="term" value="P:regulation of neurotransmitter secretion"/>
    <property type="evidence" value="ECO:0007669"/>
    <property type="project" value="TreeGrafter"/>
</dbReference>
<evidence type="ECO:0000256" key="4">
    <source>
        <dbReference type="ARBA" id="ARBA00022483"/>
    </source>
</evidence>
<organism evidence="13 14">
    <name type="scientific">Rhinolophus ferrumequinum</name>
    <name type="common">Greater horseshoe bat</name>
    <dbReference type="NCBI Taxonomy" id="59479"/>
    <lineage>
        <taxon>Eukaryota</taxon>
        <taxon>Metazoa</taxon>
        <taxon>Chordata</taxon>
        <taxon>Craniata</taxon>
        <taxon>Vertebrata</taxon>
        <taxon>Euteleostomi</taxon>
        <taxon>Mammalia</taxon>
        <taxon>Eutheria</taxon>
        <taxon>Laurasiatheria</taxon>
        <taxon>Chiroptera</taxon>
        <taxon>Yinpterochiroptera</taxon>
        <taxon>Rhinolophoidea</taxon>
        <taxon>Rhinolophidae</taxon>
        <taxon>Rhinolophinae</taxon>
        <taxon>Rhinolophus</taxon>
    </lineage>
</organism>
<dbReference type="Gene3D" id="1.20.5.580">
    <property type="entry name" value="Single Helix bin"/>
    <property type="match status" value="1"/>
</dbReference>
<feature type="region of interest" description="Disordered" evidence="12">
    <location>
        <begin position="1"/>
        <end position="74"/>
    </location>
</feature>
<dbReference type="PANTHER" id="PTHR16705">
    <property type="entry name" value="COMPLEXIN"/>
    <property type="match status" value="1"/>
</dbReference>
<keyword evidence="6" id="KW-0532">Neurotransmitter transport</keyword>
<evidence type="ECO:0000256" key="6">
    <source>
        <dbReference type="ARBA" id="ARBA00022775"/>
    </source>
</evidence>
<evidence type="ECO:0000256" key="7">
    <source>
        <dbReference type="ARBA" id="ARBA00023018"/>
    </source>
</evidence>
<comment type="similarity">
    <text evidence="2">Belongs to the complexin/synaphin family.</text>
</comment>
<feature type="region of interest" description="Disordered" evidence="12">
    <location>
        <begin position="111"/>
        <end position="132"/>
    </location>
</feature>
<evidence type="ECO:0000256" key="12">
    <source>
        <dbReference type="SAM" id="MobiDB-lite"/>
    </source>
</evidence>
<keyword evidence="3" id="KW-0813">Transport</keyword>
<dbReference type="CDD" id="cd22808">
    <property type="entry name" value="Complexin_NTD_CPLX_I_II"/>
    <property type="match status" value="1"/>
</dbReference>
<comment type="subcellular location">
    <subcellularLocation>
        <location evidence="1">Cytoplasm</location>
        <location evidence="1">Cytosol</location>
    </subcellularLocation>
    <subcellularLocation>
        <location evidence="9">Synapse</location>
    </subcellularLocation>
</comment>
<evidence type="ECO:0000313" key="14">
    <source>
        <dbReference type="Proteomes" id="UP000585614"/>
    </source>
</evidence>
<dbReference type="GO" id="GO:0019905">
    <property type="term" value="F:syntaxin binding"/>
    <property type="evidence" value="ECO:0007669"/>
    <property type="project" value="InterPro"/>
</dbReference>
<evidence type="ECO:0000256" key="1">
    <source>
        <dbReference type="ARBA" id="ARBA00004514"/>
    </source>
</evidence>
<evidence type="ECO:0000256" key="3">
    <source>
        <dbReference type="ARBA" id="ARBA00022448"/>
    </source>
</evidence>
<feature type="compositionally biased region" description="Basic and acidic residues" evidence="12">
    <location>
        <begin position="15"/>
        <end position="50"/>
    </location>
</feature>
<proteinExistence type="inferred from homology"/>
<sequence>MEFVMKQALGGATKDMGKMLGGDEEKDPDAAKKEEERQEALRQEEEERKAKYALHRLPSSARGPGYRKGQPLDHPWVRDQCVGARLSGPKLRSTAIVGVLGGASSWCPGPHPWGKVGSRSPPAQPGPQSPPPVLTPGCWISASSCRLPTSLHPEPVIFTVPVSLCPSFSRLGPLLWKGLLLLNAMAFFLN</sequence>
<evidence type="ECO:0000256" key="9">
    <source>
        <dbReference type="ARBA" id="ARBA00034103"/>
    </source>
</evidence>
<evidence type="ECO:0000256" key="11">
    <source>
        <dbReference type="ARBA" id="ARBA00040476"/>
    </source>
</evidence>
<gene>
    <name evidence="13" type="ORF">mRhiFer1_003284</name>
</gene>
<keyword evidence="4" id="KW-0268">Exocytosis</keyword>
<dbReference type="InterPro" id="IPR008849">
    <property type="entry name" value="Synaphin"/>
</dbReference>
<evidence type="ECO:0000313" key="13">
    <source>
        <dbReference type="EMBL" id="KAF6371569.1"/>
    </source>
</evidence>
<dbReference type="GO" id="GO:0016079">
    <property type="term" value="P:synaptic vesicle exocytosis"/>
    <property type="evidence" value="ECO:0007669"/>
    <property type="project" value="TreeGrafter"/>
</dbReference>
<dbReference type="Proteomes" id="UP000585614">
    <property type="component" value="Unassembled WGS sequence"/>
</dbReference>
<protein>
    <recommendedName>
        <fullName evidence="11">Complexin-1</fullName>
    </recommendedName>
</protein>
<evidence type="ECO:0000256" key="5">
    <source>
        <dbReference type="ARBA" id="ARBA00022490"/>
    </source>
</evidence>
<keyword evidence="8" id="KW-0175">Coiled coil</keyword>
<evidence type="ECO:0000256" key="8">
    <source>
        <dbReference type="ARBA" id="ARBA00023054"/>
    </source>
</evidence>
<keyword evidence="7" id="KW-0770">Synapse</keyword>
<dbReference type="PANTHER" id="PTHR16705:SF6">
    <property type="entry name" value="COMPLEXIN-1"/>
    <property type="match status" value="1"/>
</dbReference>
<name>A0A7J7ZBV8_RHIFE</name>
<dbReference type="GO" id="GO:0031201">
    <property type="term" value="C:SNARE complex"/>
    <property type="evidence" value="ECO:0007669"/>
    <property type="project" value="TreeGrafter"/>
</dbReference>
<comment type="caution">
    <text evidence="13">The sequence shown here is derived from an EMBL/GenBank/DDBJ whole genome shotgun (WGS) entry which is preliminary data.</text>
</comment>